<dbReference type="PIRSF" id="PIRSF017082">
    <property type="entry name" value="YflP"/>
    <property type="match status" value="1"/>
</dbReference>
<gene>
    <name evidence="3" type="ORF">R9Z33_00275</name>
</gene>
<feature type="signal peptide" evidence="2">
    <location>
        <begin position="1"/>
        <end position="25"/>
    </location>
</feature>
<evidence type="ECO:0000313" key="4">
    <source>
        <dbReference type="Proteomes" id="UP001305521"/>
    </source>
</evidence>
<dbReference type="SUPFAM" id="SSF53850">
    <property type="entry name" value="Periplasmic binding protein-like II"/>
    <property type="match status" value="1"/>
</dbReference>
<comment type="similarity">
    <text evidence="1">Belongs to the UPF0065 (bug) family.</text>
</comment>
<dbReference type="Pfam" id="PF03401">
    <property type="entry name" value="TctC"/>
    <property type="match status" value="1"/>
</dbReference>
<organism evidence="3 4">
    <name type="scientific">Sediminicoccus rosea</name>
    <dbReference type="NCBI Taxonomy" id="1225128"/>
    <lineage>
        <taxon>Bacteria</taxon>
        <taxon>Pseudomonadati</taxon>
        <taxon>Pseudomonadota</taxon>
        <taxon>Alphaproteobacteria</taxon>
        <taxon>Acetobacterales</taxon>
        <taxon>Roseomonadaceae</taxon>
        <taxon>Sediminicoccus</taxon>
    </lineage>
</organism>
<dbReference type="InterPro" id="IPR042100">
    <property type="entry name" value="Bug_dom1"/>
</dbReference>
<accession>A0ABZ0PHX0</accession>
<evidence type="ECO:0000256" key="1">
    <source>
        <dbReference type="ARBA" id="ARBA00006987"/>
    </source>
</evidence>
<dbReference type="Gene3D" id="3.40.190.150">
    <property type="entry name" value="Bordetella uptake gene, domain 1"/>
    <property type="match status" value="1"/>
</dbReference>
<keyword evidence="4" id="KW-1185">Reference proteome</keyword>
<name>A0ABZ0PHX0_9PROT</name>
<evidence type="ECO:0000313" key="3">
    <source>
        <dbReference type="EMBL" id="WPB85324.1"/>
    </source>
</evidence>
<dbReference type="RefSeq" id="WP_318649290.1">
    <property type="nucleotide sequence ID" value="NZ_CP137852.1"/>
</dbReference>
<dbReference type="Proteomes" id="UP001305521">
    <property type="component" value="Chromosome"/>
</dbReference>
<dbReference type="CDD" id="cd07012">
    <property type="entry name" value="PBP2_Bug_TTT"/>
    <property type="match status" value="1"/>
</dbReference>
<dbReference type="InterPro" id="IPR005064">
    <property type="entry name" value="BUG"/>
</dbReference>
<protein>
    <submittedName>
        <fullName evidence="3">Tripartite tricarboxylate transporter substrate binding protein</fullName>
    </submittedName>
</protein>
<evidence type="ECO:0000256" key="2">
    <source>
        <dbReference type="SAM" id="SignalP"/>
    </source>
</evidence>
<proteinExistence type="inferred from homology"/>
<sequence>MRRFIPLLPLGLCLGLAALAQPASAQAWPDRPLRLLVPFAPGGVTDSVGRLSAEALGARLGQSVVVENRTGAGGAIAVEAVARSRPDGYTLLTASASQMVMLPALTRVPYDAARDFAPISIIGANPQVLAVSARIGVNSLPEFIAYLRANPGRVNYSSGGNGSSNHLAMALLLHRAGVAAEHVPYRGGAPAMQALLAGDVGAYFGNPSDIIPHQGTGAIRVLAVAGAERMAALPGVPTVAEQGFPGFRAETWNGIAAPAGTPEPAIARMAQILGAACGEAAFRAALERMGTVPVCSTPAEFRAAMERDGPQWAELVRVAGLKLE</sequence>
<dbReference type="PANTHER" id="PTHR42928">
    <property type="entry name" value="TRICARBOXYLATE-BINDING PROTEIN"/>
    <property type="match status" value="1"/>
</dbReference>
<reference evidence="3 4" key="1">
    <citation type="submission" date="2023-11" db="EMBL/GenBank/DDBJ databases">
        <title>Arctic aerobic anoxygenic photoheterotroph Sediminicoccus rosea KRV36 adapts its photosynthesis to long days of polar summer.</title>
        <authorList>
            <person name="Tomasch J."/>
            <person name="Kopejtka K."/>
            <person name="Bily T."/>
            <person name="Gardiner A.T."/>
            <person name="Gardian Z."/>
            <person name="Shivaramu S."/>
            <person name="Koblizek M."/>
            <person name="Engelhardt F."/>
            <person name="Kaftan D."/>
        </authorList>
    </citation>
    <scope>NUCLEOTIDE SEQUENCE [LARGE SCALE GENOMIC DNA]</scope>
    <source>
        <strain evidence="3 4">R-30</strain>
    </source>
</reference>
<dbReference type="Gene3D" id="3.40.190.10">
    <property type="entry name" value="Periplasmic binding protein-like II"/>
    <property type="match status" value="1"/>
</dbReference>
<dbReference type="EMBL" id="CP137852">
    <property type="protein sequence ID" value="WPB85324.1"/>
    <property type="molecule type" value="Genomic_DNA"/>
</dbReference>
<keyword evidence="2" id="KW-0732">Signal</keyword>
<dbReference type="PANTHER" id="PTHR42928:SF5">
    <property type="entry name" value="BLR1237 PROTEIN"/>
    <property type="match status" value="1"/>
</dbReference>
<feature type="chain" id="PRO_5047235433" evidence="2">
    <location>
        <begin position="26"/>
        <end position="324"/>
    </location>
</feature>